<protein>
    <submittedName>
        <fullName evidence="2">Uncharacterized protein</fullName>
    </submittedName>
</protein>
<sequence length="235" mass="26545">MDEVNKEIFLNTYSKYQFFLFPFFVVIPTILIGYFVLYPQLTRLLSSQNQIASVNKKTVLLNEKILKLKGVDEEQIKQDLAVTLQVLPQDVDFANSLGIIQNLANQYQFLMINFQTSKLTDSKSLKLSSYTLSLDLLGPKSLLKRFVDSINSNFRLMKVARLEINTPPARDEATALITVEVFSSQIPTSIGTAETPLPEITKDDEELLDKLASTRPIVIEEVIPQGPRGKTNPFE</sequence>
<dbReference type="STRING" id="1797785.A3B45_01935"/>
<name>A0A1F5KMV7_9BACT</name>
<gene>
    <name evidence="2" type="ORF">A3B45_01935</name>
</gene>
<keyword evidence="1" id="KW-0812">Transmembrane</keyword>
<dbReference type="AlphaFoldDB" id="A0A1F5KMV7"/>
<dbReference type="EMBL" id="MFDM01000031">
    <property type="protein sequence ID" value="OGE41961.1"/>
    <property type="molecule type" value="Genomic_DNA"/>
</dbReference>
<organism evidence="2 3">
    <name type="scientific">Candidatus Daviesbacteria bacterium RIFCSPLOWO2_01_FULL_39_12</name>
    <dbReference type="NCBI Taxonomy" id="1797785"/>
    <lineage>
        <taxon>Bacteria</taxon>
        <taxon>Candidatus Daviesiibacteriota</taxon>
    </lineage>
</organism>
<keyword evidence="1" id="KW-1133">Transmembrane helix</keyword>
<evidence type="ECO:0000256" key="1">
    <source>
        <dbReference type="SAM" id="Phobius"/>
    </source>
</evidence>
<comment type="caution">
    <text evidence="2">The sequence shown here is derived from an EMBL/GenBank/DDBJ whole genome shotgun (WGS) entry which is preliminary data.</text>
</comment>
<evidence type="ECO:0000313" key="2">
    <source>
        <dbReference type="EMBL" id="OGE41961.1"/>
    </source>
</evidence>
<feature type="transmembrane region" description="Helical" evidence="1">
    <location>
        <begin position="16"/>
        <end position="37"/>
    </location>
</feature>
<keyword evidence="1" id="KW-0472">Membrane</keyword>
<proteinExistence type="predicted"/>
<dbReference type="Proteomes" id="UP000178565">
    <property type="component" value="Unassembled WGS sequence"/>
</dbReference>
<evidence type="ECO:0000313" key="3">
    <source>
        <dbReference type="Proteomes" id="UP000178565"/>
    </source>
</evidence>
<reference evidence="2 3" key="1">
    <citation type="journal article" date="2016" name="Nat. Commun.">
        <title>Thousands of microbial genomes shed light on interconnected biogeochemical processes in an aquifer system.</title>
        <authorList>
            <person name="Anantharaman K."/>
            <person name="Brown C.T."/>
            <person name="Hug L.A."/>
            <person name="Sharon I."/>
            <person name="Castelle C.J."/>
            <person name="Probst A.J."/>
            <person name="Thomas B.C."/>
            <person name="Singh A."/>
            <person name="Wilkins M.J."/>
            <person name="Karaoz U."/>
            <person name="Brodie E.L."/>
            <person name="Williams K.H."/>
            <person name="Hubbard S.S."/>
            <person name="Banfield J.F."/>
        </authorList>
    </citation>
    <scope>NUCLEOTIDE SEQUENCE [LARGE SCALE GENOMIC DNA]</scope>
</reference>
<accession>A0A1F5KMV7</accession>